<evidence type="ECO:0000313" key="1">
    <source>
        <dbReference type="EMBL" id="CAJ2509091.1"/>
    </source>
</evidence>
<sequence>MKQVEPDEFQGSLLKLGNVLELASAGADLRPLWPPWVAKASLSAQTADRKDSGLVSTLLQPVILVIISTEKPGVFPGPQIFGHE</sequence>
<comment type="caution">
    <text evidence="1">The sequence shown here is derived from an EMBL/GenBank/DDBJ whole genome shotgun (WGS) entry which is preliminary data.</text>
</comment>
<accession>A0AAI8YJ19</accession>
<organism evidence="1 2">
    <name type="scientific">Anthostomella pinea</name>
    <dbReference type="NCBI Taxonomy" id="933095"/>
    <lineage>
        <taxon>Eukaryota</taxon>
        <taxon>Fungi</taxon>
        <taxon>Dikarya</taxon>
        <taxon>Ascomycota</taxon>
        <taxon>Pezizomycotina</taxon>
        <taxon>Sordariomycetes</taxon>
        <taxon>Xylariomycetidae</taxon>
        <taxon>Xylariales</taxon>
        <taxon>Xylariaceae</taxon>
        <taxon>Anthostomella</taxon>
    </lineage>
</organism>
<dbReference type="AlphaFoldDB" id="A0AAI8YJ19"/>
<protein>
    <submittedName>
        <fullName evidence="1">Uu.00g141170.m01.CDS01</fullName>
    </submittedName>
</protein>
<gene>
    <name evidence="1" type="ORF">KHLLAP_LOCUS9559</name>
</gene>
<keyword evidence="2" id="KW-1185">Reference proteome</keyword>
<reference evidence="1" key="1">
    <citation type="submission" date="2023-10" db="EMBL/GenBank/DDBJ databases">
        <authorList>
            <person name="Hackl T."/>
        </authorList>
    </citation>
    <scope>NUCLEOTIDE SEQUENCE</scope>
</reference>
<dbReference type="EMBL" id="CAUWAG010000012">
    <property type="protein sequence ID" value="CAJ2509091.1"/>
    <property type="molecule type" value="Genomic_DNA"/>
</dbReference>
<evidence type="ECO:0000313" key="2">
    <source>
        <dbReference type="Proteomes" id="UP001295740"/>
    </source>
</evidence>
<proteinExistence type="predicted"/>
<name>A0AAI8YJ19_9PEZI</name>
<dbReference type="Proteomes" id="UP001295740">
    <property type="component" value="Unassembled WGS sequence"/>
</dbReference>